<dbReference type="PIRSF" id="PIRSF018579">
    <property type="entry name" value="Sbp"/>
    <property type="match status" value="1"/>
</dbReference>
<reference evidence="3" key="2">
    <citation type="submission" date="2020-09" db="EMBL/GenBank/DDBJ databases">
        <authorList>
            <person name="Sun Q."/>
            <person name="Zhou Y."/>
        </authorList>
    </citation>
    <scope>NUCLEOTIDE SEQUENCE</scope>
    <source>
        <strain evidence="3">CGMCC 1.12777</strain>
    </source>
</reference>
<evidence type="ECO:0000256" key="1">
    <source>
        <dbReference type="PIRNR" id="PIRNR018579"/>
    </source>
</evidence>
<feature type="transmembrane region" description="Helical" evidence="2">
    <location>
        <begin position="25"/>
        <end position="44"/>
    </location>
</feature>
<evidence type="ECO:0000313" key="3">
    <source>
        <dbReference type="EMBL" id="GGH74541.1"/>
    </source>
</evidence>
<comment type="similarity">
    <text evidence="1">Belongs to the sbp family.</text>
</comment>
<keyword evidence="2" id="KW-1133">Transmembrane helix</keyword>
<keyword evidence="1 2" id="KW-0812">Transmembrane</keyword>
<accession>A0A8J2ZRL6</accession>
<organism evidence="3 4">
    <name type="scientific">Pullulanibacillus pueri</name>
    <dbReference type="NCBI Taxonomy" id="1437324"/>
    <lineage>
        <taxon>Bacteria</taxon>
        <taxon>Bacillati</taxon>
        <taxon>Bacillota</taxon>
        <taxon>Bacilli</taxon>
        <taxon>Bacillales</taxon>
        <taxon>Sporolactobacillaceae</taxon>
        <taxon>Pullulanibacillus</taxon>
    </lineage>
</organism>
<reference evidence="3" key="1">
    <citation type="journal article" date="2014" name="Int. J. Syst. Evol. Microbiol.">
        <title>Complete genome sequence of Corynebacterium casei LMG S-19264T (=DSM 44701T), isolated from a smear-ripened cheese.</title>
        <authorList>
            <consortium name="US DOE Joint Genome Institute (JGI-PGF)"/>
            <person name="Walter F."/>
            <person name="Albersmeier A."/>
            <person name="Kalinowski J."/>
            <person name="Ruckert C."/>
        </authorList>
    </citation>
    <scope>NUCLEOTIDE SEQUENCE</scope>
    <source>
        <strain evidence="3">CGMCC 1.12777</strain>
    </source>
</reference>
<comment type="caution">
    <text evidence="3">The sequence shown here is derived from an EMBL/GenBank/DDBJ whole genome shotgun (WGS) entry which is preliminary data.</text>
</comment>
<dbReference type="InterPro" id="IPR009709">
    <property type="entry name" value="DUF1290"/>
</dbReference>
<sequence length="121" mass="13615">MWLPVLGLFIGLVIGWFTNVSIPEAYAHYLSIAILAALDTLFGGMRAHLQKNYDNVVFVSGIFFNIILAAGLAFLGVKLGVDLYLVALFAFGVRLFNNIAIIRRLFIQMWRERAEKNVHKS</sequence>
<evidence type="ECO:0000256" key="2">
    <source>
        <dbReference type="SAM" id="Phobius"/>
    </source>
</evidence>
<dbReference type="GO" id="GO:0005886">
    <property type="term" value="C:plasma membrane"/>
    <property type="evidence" value="ECO:0007669"/>
    <property type="project" value="UniProtKB-SubCell"/>
</dbReference>
<keyword evidence="1" id="KW-1003">Cell membrane</keyword>
<feature type="transmembrane region" description="Helical" evidence="2">
    <location>
        <begin position="56"/>
        <end position="77"/>
    </location>
</feature>
<keyword evidence="1 2" id="KW-0472">Membrane</keyword>
<proteinExistence type="inferred from homology"/>
<protein>
    <submittedName>
        <fullName evidence="3">Small basic protein</fullName>
    </submittedName>
</protein>
<feature type="transmembrane region" description="Helical" evidence="2">
    <location>
        <begin position="83"/>
        <end position="106"/>
    </location>
</feature>
<evidence type="ECO:0000313" key="4">
    <source>
        <dbReference type="Proteomes" id="UP000656813"/>
    </source>
</evidence>
<dbReference type="Proteomes" id="UP000656813">
    <property type="component" value="Unassembled WGS sequence"/>
</dbReference>
<dbReference type="RefSeq" id="WP_188495295.1">
    <property type="nucleotide sequence ID" value="NZ_BMFV01000001.1"/>
</dbReference>
<dbReference type="EMBL" id="BMFV01000001">
    <property type="protein sequence ID" value="GGH74541.1"/>
    <property type="molecule type" value="Genomic_DNA"/>
</dbReference>
<comment type="subcellular location">
    <subcellularLocation>
        <location evidence="1">Cell membrane</location>
        <topology evidence="1">Multi-pass membrane protein</topology>
    </subcellularLocation>
</comment>
<keyword evidence="4" id="KW-1185">Reference proteome</keyword>
<name>A0A8J2ZRL6_9BACL</name>
<gene>
    <name evidence="3" type="primary">sbp</name>
    <name evidence="3" type="ORF">GCM10007096_02880</name>
</gene>
<dbReference type="Pfam" id="PF06947">
    <property type="entry name" value="DUF1290"/>
    <property type="match status" value="1"/>
</dbReference>
<dbReference type="AlphaFoldDB" id="A0A8J2ZRL6"/>